<proteinExistence type="predicted"/>
<evidence type="ECO:0000313" key="2">
    <source>
        <dbReference type="Proteomes" id="UP001058974"/>
    </source>
</evidence>
<gene>
    <name evidence="1" type="ORF">KIW84_014890</name>
</gene>
<dbReference type="AlphaFoldDB" id="A0A9D5BPL6"/>
<dbReference type="EMBL" id="JAMSHJ010000001">
    <property type="protein sequence ID" value="KAI5447207.1"/>
    <property type="molecule type" value="Genomic_DNA"/>
</dbReference>
<protein>
    <submittedName>
        <fullName evidence="1">Uncharacterized protein</fullName>
    </submittedName>
</protein>
<sequence length="235" mass="27018">MGSEARSWADQWGAGGIGAIEYDEIDTRSQKDTNNNNKNSGAKVGFTKAKAVAVIDPDESGDNEWSKFERFRKEHLNKNYKFNWVVKKMQTSEIVRIRDIIQDIRQKFYVGISVARSWKAKLIAKKIIEGDVDKQFANLWRYVAKLTRINHRNTLKIIVERPFPSIQPRYVVVALTYRKPNPDDFVDDCYTREKKPKVDQAGVEPKQKNANVQTTIDVQTNVDMQANVQDHVDAS</sequence>
<comment type="caution">
    <text evidence="1">The sequence shown here is derived from an EMBL/GenBank/DDBJ whole genome shotgun (WGS) entry which is preliminary data.</text>
</comment>
<evidence type="ECO:0000313" key="1">
    <source>
        <dbReference type="EMBL" id="KAI5447207.1"/>
    </source>
</evidence>
<dbReference type="Proteomes" id="UP001058974">
    <property type="component" value="Chromosome 1"/>
</dbReference>
<accession>A0A9D5BPL6</accession>
<name>A0A9D5BPL6_PEA</name>
<keyword evidence="2" id="KW-1185">Reference proteome</keyword>
<reference evidence="1 2" key="1">
    <citation type="journal article" date="2022" name="Nat. Genet.">
        <title>Improved pea reference genome and pan-genome highlight genomic features and evolutionary characteristics.</title>
        <authorList>
            <person name="Yang T."/>
            <person name="Liu R."/>
            <person name="Luo Y."/>
            <person name="Hu S."/>
            <person name="Wang D."/>
            <person name="Wang C."/>
            <person name="Pandey M.K."/>
            <person name="Ge S."/>
            <person name="Xu Q."/>
            <person name="Li N."/>
            <person name="Li G."/>
            <person name="Huang Y."/>
            <person name="Saxena R.K."/>
            <person name="Ji Y."/>
            <person name="Li M."/>
            <person name="Yan X."/>
            <person name="He Y."/>
            <person name="Liu Y."/>
            <person name="Wang X."/>
            <person name="Xiang C."/>
            <person name="Varshney R.K."/>
            <person name="Ding H."/>
            <person name="Gao S."/>
            <person name="Zong X."/>
        </authorList>
    </citation>
    <scope>NUCLEOTIDE SEQUENCE [LARGE SCALE GENOMIC DNA]</scope>
    <source>
        <strain evidence="1 2">cv. Zhongwan 6</strain>
    </source>
</reference>
<organism evidence="1 2">
    <name type="scientific">Pisum sativum</name>
    <name type="common">Garden pea</name>
    <name type="synonym">Lathyrus oleraceus</name>
    <dbReference type="NCBI Taxonomy" id="3888"/>
    <lineage>
        <taxon>Eukaryota</taxon>
        <taxon>Viridiplantae</taxon>
        <taxon>Streptophyta</taxon>
        <taxon>Embryophyta</taxon>
        <taxon>Tracheophyta</taxon>
        <taxon>Spermatophyta</taxon>
        <taxon>Magnoliopsida</taxon>
        <taxon>eudicotyledons</taxon>
        <taxon>Gunneridae</taxon>
        <taxon>Pentapetalae</taxon>
        <taxon>rosids</taxon>
        <taxon>fabids</taxon>
        <taxon>Fabales</taxon>
        <taxon>Fabaceae</taxon>
        <taxon>Papilionoideae</taxon>
        <taxon>50 kb inversion clade</taxon>
        <taxon>NPAAA clade</taxon>
        <taxon>Hologalegina</taxon>
        <taxon>IRL clade</taxon>
        <taxon>Fabeae</taxon>
        <taxon>Lathyrus</taxon>
    </lineage>
</organism>
<dbReference type="Gramene" id="Psat01G0489000-T1">
    <property type="protein sequence ID" value="KAI5447207.1"/>
    <property type="gene ID" value="KIW84_014890"/>
</dbReference>